<feature type="region of interest" description="Disordered" evidence="1">
    <location>
        <begin position="200"/>
        <end position="466"/>
    </location>
</feature>
<keyword evidence="3" id="KW-1185">Reference proteome</keyword>
<evidence type="ECO:0000313" key="2">
    <source>
        <dbReference type="EMBL" id="KKY25738.1"/>
    </source>
</evidence>
<feature type="compositionally biased region" description="Basic residues" evidence="1">
    <location>
        <begin position="224"/>
        <end position="233"/>
    </location>
</feature>
<proteinExistence type="predicted"/>
<dbReference type="OrthoDB" id="15567at2759"/>
<feature type="compositionally biased region" description="Basic and acidic residues" evidence="1">
    <location>
        <begin position="1"/>
        <end position="13"/>
    </location>
</feature>
<protein>
    <submittedName>
        <fullName evidence="2">Putative lim domain-containing protein</fullName>
    </submittedName>
</protein>
<name>A0A0G2GQX1_PHACM</name>
<reference evidence="2 3" key="2">
    <citation type="submission" date="2015-05" db="EMBL/GenBank/DDBJ databases">
        <authorList>
            <person name="Morales-Cruz A."/>
            <person name="Amrine K.C."/>
            <person name="Cantu D."/>
        </authorList>
    </citation>
    <scope>NUCLEOTIDE SEQUENCE [LARGE SCALE GENOMIC DNA]</scope>
    <source>
        <strain evidence="2">UCRPC4</strain>
    </source>
</reference>
<gene>
    <name evidence="2" type="ORF">UCRPC4_g01652</name>
</gene>
<feature type="compositionally biased region" description="Basic and acidic residues" evidence="1">
    <location>
        <begin position="430"/>
        <end position="441"/>
    </location>
</feature>
<feature type="region of interest" description="Disordered" evidence="1">
    <location>
        <begin position="1"/>
        <end position="70"/>
    </location>
</feature>
<accession>A0A0G2GQX1</accession>
<feature type="compositionally biased region" description="Basic and acidic residues" evidence="1">
    <location>
        <begin position="200"/>
        <end position="223"/>
    </location>
</feature>
<feature type="region of interest" description="Disordered" evidence="1">
    <location>
        <begin position="82"/>
        <end position="121"/>
    </location>
</feature>
<feature type="compositionally biased region" description="Basic and acidic residues" evidence="1">
    <location>
        <begin position="375"/>
        <end position="404"/>
    </location>
</feature>
<sequence length="466" mass="52084">MLHKARSERDVRRKVSPPGPTYMTDTQMSEYLANLRNNRPARPAGSRPLPGKSSTSSVVQKPSCAEDVIQTPAPADEFVTALPQVKDDTDQHAPSSFHRRGHSDMRFSSIGSRKSVGRPLVQDPSQATYSIRGRNISPTAVIQPATVGSGTEYRESGTRWMERQEAVSLKHALEIMDLKGDEERLHDAAKNEAAELVWEHQNPKSAEAEKTAAYENPDIEKYRFKQHLQKGAHARSQSQSGRDDMESQFGDPGAVPEIGSVKASSMKHTSGARRNISSGSAKGLFRNPEDEIYEDNKEAPAQSNSPHVRFDMPAPLQVKQRNSLPRGSRPLPDTSNRPYKRFNPFEIHRNAPSQSRNAGYLQNDVSKPPTVQVEEEPKTKDGLEIRSDDIRAATTGRERSDNRVTRRRQFYERGNTPRSKHQFALYGGKVVHDTSDDDLSRRRCSTHTSQKLCPSSTEPSNDAKVR</sequence>
<dbReference type="Proteomes" id="UP000053317">
    <property type="component" value="Unassembled WGS sequence"/>
</dbReference>
<organism evidence="2 3">
    <name type="scientific">Phaeomoniella chlamydospora</name>
    <name type="common">Phaeoacremonium chlamydosporum</name>
    <dbReference type="NCBI Taxonomy" id="158046"/>
    <lineage>
        <taxon>Eukaryota</taxon>
        <taxon>Fungi</taxon>
        <taxon>Dikarya</taxon>
        <taxon>Ascomycota</taxon>
        <taxon>Pezizomycotina</taxon>
        <taxon>Eurotiomycetes</taxon>
        <taxon>Chaetothyriomycetidae</taxon>
        <taxon>Phaeomoniellales</taxon>
        <taxon>Phaeomoniellaceae</taxon>
        <taxon>Phaeomoniella</taxon>
    </lineage>
</organism>
<reference evidence="2 3" key="1">
    <citation type="submission" date="2015-05" db="EMBL/GenBank/DDBJ databases">
        <title>Distinctive expansion of gene families associated with plant cell wall degradation and secondary metabolism in the genomes of grapevine trunk pathogens.</title>
        <authorList>
            <person name="Lawrence D.P."/>
            <person name="Travadon R."/>
            <person name="Rolshausen P.E."/>
            <person name="Baumgartner K."/>
        </authorList>
    </citation>
    <scope>NUCLEOTIDE SEQUENCE [LARGE SCALE GENOMIC DNA]</scope>
    <source>
        <strain evidence="2">UCRPC4</strain>
    </source>
</reference>
<feature type="compositionally biased region" description="Polar residues" evidence="1">
    <location>
        <begin position="446"/>
        <end position="460"/>
    </location>
</feature>
<evidence type="ECO:0000313" key="3">
    <source>
        <dbReference type="Proteomes" id="UP000053317"/>
    </source>
</evidence>
<evidence type="ECO:0000256" key="1">
    <source>
        <dbReference type="SAM" id="MobiDB-lite"/>
    </source>
</evidence>
<dbReference type="EMBL" id="LCWF01000039">
    <property type="protein sequence ID" value="KKY25738.1"/>
    <property type="molecule type" value="Genomic_DNA"/>
</dbReference>
<comment type="caution">
    <text evidence="2">The sequence shown here is derived from an EMBL/GenBank/DDBJ whole genome shotgun (WGS) entry which is preliminary data.</text>
</comment>
<dbReference type="AlphaFoldDB" id="A0A0G2GQX1"/>